<keyword evidence="11" id="KW-0234">DNA repair</keyword>
<keyword evidence="9" id="KW-0411">Iron-sulfur</keyword>
<evidence type="ECO:0000256" key="10">
    <source>
        <dbReference type="ARBA" id="ARBA00023125"/>
    </source>
</evidence>
<dbReference type="Pfam" id="PF06733">
    <property type="entry name" value="DEAD_2"/>
    <property type="match status" value="1"/>
</dbReference>
<dbReference type="Gene3D" id="3.90.320.10">
    <property type="match status" value="1"/>
</dbReference>
<evidence type="ECO:0000313" key="16">
    <source>
        <dbReference type="Proteomes" id="UP001595840"/>
    </source>
</evidence>
<dbReference type="InterPro" id="IPR006555">
    <property type="entry name" value="ATP-dep_Helicase_C"/>
</dbReference>
<evidence type="ECO:0000256" key="4">
    <source>
        <dbReference type="ARBA" id="ARBA00022763"/>
    </source>
</evidence>
<gene>
    <name evidence="15" type="ORF">ACFOX3_13245</name>
</gene>
<keyword evidence="2" id="KW-0479">Metal-binding</keyword>
<evidence type="ECO:0000256" key="6">
    <source>
        <dbReference type="ARBA" id="ARBA00022806"/>
    </source>
</evidence>
<dbReference type="SMART" id="SM00488">
    <property type="entry name" value="DEXDc2"/>
    <property type="match status" value="1"/>
</dbReference>
<dbReference type="GO" id="GO:0004386">
    <property type="term" value="F:helicase activity"/>
    <property type="evidence" value="ECO:0007669"/>
    <property type="project" value="UniProtKB-KW"/>
</dbReference>
<keyword evidence="12" id="KW-0413">Isomerase</keyword>
<dbReference type="InterPro" id="IPR006554">
    <property type="entry name" value="Helicase-like_DEXD_c2"/>
</dbReference>
<evidence type="ECO:0000256" key="1">
    <source>
        <dbReference type="ARBA" id="ARBA00022485"/>
    </source>
</evidence>
<dbReference type="PANTHER" id="PTHR11472:SF34">
    <property type="entry name" value="REGULATOR OF TELOMERE ELONGATION HELICASE 1"/>
    <property type="match status" value="1"/>
</dbReference>
<evidence type="ECO:0000256" key="5">
    <source>
        <dbReference type="ARBA" id="ARBA00022801"/>
    </source>
</evidence>
<dbReference type="RefSeq" id="WP_290260969.1">
    <property type="nucleotide sequence ID" value="NZ_JAUFQG010000004.1"/>
</dbReference>
<keyword evidence="7" id="KW-0067">ATP-binding</keyword>
<keyword evidence="5" id="KW-0378">Hydrolase</keyword>
<evidence type="ECO:0000256" key="11">
    <source>
        <dbReference type="ARBA" id="ARBA00023204"/>
    </source>
</evidence>
<evidence type="ECO:0000256" key="2">
    <source>
        <dbReference type="ARBA" id="ARBA00022723"/>
    </source>
</evidence>
<evidence type="ECO:0000259" key="14">
    <source>
        <dbReference type="PROSITE" id="PS51193"/>
    </source>
</evidence>
<keyword evidence="8" id="KW-0408">Iron</keyword>
<proteinExistence type="inferred from homology"/>
<accession>A0ABV8V5V4</accession>
<dbReference type="EMBL" id="JBHSCX010000020">
    <property type="protein sequence ID" value="MFC4363274.1"/>
    <property type="molecule type" value="Genomic_DNA"/>
</dbReference>
<reference evidence="16" key="1">
    <citation type="journal article" date="2019" name="Int. J. Syst. Evol. Microbiol.">
        <title>The Global Catalogue of Microorganisms (GCM) 10K type strain sequencing project: providing services to taxonomists for standard genome sequencing and annotation.</title>
        <authorList>
            <consortium name="The Broad Institute Genomics Platform"/>
            <consortium name="The Broad Institute Genome Sequencing Center for Infectious Disease"/>
            <person name="Wu L."/>
            <person name="Ma J."/>
        </authorList>
    </citation>
    <scope>NUCLEOTIDE SEQUENCE [LARGE SCALE GENOMIC DNA]</scope>
    <source>
        <strain evidence="16">CECT 8570</strain>
    </source>
</reference>
<name>A0ABV8V5V4_9GAMM</name>
<keyword evidence="6 15" id="KW-0347">Helicase</keyword>
<evidence type="ECO:0000256" key="13">
    <source>
        <dbReference type="ARBA" id="ARBA00038058"/>
    </source>
</evidence>
<dbReference type="InterPro" id="IPR045028">
    <property type="entry name" value="DinG/Rad3-like"/>
</dbReference>
<keyword evidence="1" id="KW-0004">4Fe-4S</keyword>
<evidence type="ECO:0000256" key="3">
    <source>
        <dbReference type="ARBA" id="ARBA00022741"/>
    </source>
</evidence>
<dbReference type="Proteomes" id="UP001595840">
    <property type="component" value="Unassembled WGS sequence"/>
</dbReference>
<protein>
    <submittedName>
        <fullName evidence="15">Helicase C-terminal domain-containing protein</fullName>
    </submittedName>
</protein>
<evidence type="ECO:0000313" key="15">
    <source>
        <dbReference type="EMBL" id="MFC4363274.1"/>
    </source>
</evidence>
<sequence length="749" mass="84443">MADIGYKVSVRSLCEFAAKRGDLDLRFTPATTAAEGVELHQLVARRRRAEHGDHYQAEIRLQGEFENLRVSGRADGWIVPTQTLEEVKSFRGRLDKMPDNHRQLHWAQLKIYGHLLCQQDQLETITLTLVYIDAADNSEHLLVEHWRAELLAAFWCDTCGAFLSWAKAELLLRQDRDNNLRALNFPFPDFQRGQRQLAENIYQAIKSERCLLAEAPTGIGKTLASLFPVLKAGEKLDKIFYLCAKTPGRALALDGLAQLKVPDLKVLELIARDKACEHPDLACHGDSCPLARGFYDRLADARAAAVALRWMSADTVKKVAAEHQICPYYLSQELCRWADLVVADYNYYFDDSALLYGLAVSLHWRVAVLVDEAHNLIERARAMYSARLARAQSKWALRVAPKALHAPIKVLEKRWQALLKGKALAQRFTFDQLPDNFLIALQNLITDCSRWQAEKGQPLEPALQELFFAAGQCLRIAELADDSYIFDGEKTGRGEAEIHLRNVVPGPWLAPRFEYSVATVLFSATLKPLDYQCQLLGLPADTVTLMVPSPFTASQLRVTICRDISTRYQHRETSLPLIVDKIFTQYQAEPGNYLVFLSSFDYLEKLATALQLAAPELTLWQQQRGMNETERQAFVENFQPQANGIGLAVLGGAFGEGIDLTGDRLVGAFIATLGLPQFNPVNEDVKQRLDACFGSGYDYVYLYPGLQKVVQAAGRIIRSTKDRGVLYLLDDRFSQRKVKALLPDWWQVN</sequence>
<dbReference type="InterPro" id="IPR011604">
    <property type="entry name" value="PDDEXK-like_dom_sf"/>
</dbReference>
<feature type="domain" description="Helicase ATP-binding" evidence="14">
    <location>
        <begin position="180"/>
        <end position="431"/>
    </location>
</feature>
<comment type="similarity">
    <text evidence="13">Belongs to the helicase family. DinG subfamily.</text>
</comment>
<keyword evidence="4" id="KW-0227">DNA damage</keyword>
<dbReference type="SUPFAM" id="SSF52540">
    <property type="entry name" value="P-loop containing nucleoside triphosphate hydrolases"/>
    <property type="match status" value="1"/>
</dbReference>
<keyword evidence="10" id="KW-0238">DNA-binding</keyword>
<evidence type="ECO:0000256" key="12">
    <source>
        <dbReference type="ARBA" id="ARBA00023235"/>
    </source>
</evidence>
<dbReference type="Pfam" id="PF13307">
    <property type="entry name" value="Helicase_C_2"/>
    <property type="match status" value="1"/>
</dbReference>
<evidence type="ECO:0000256" key="8">
    <source>
        <dbReference type="ARBA" id="ARBA00023004"/>
    </source>
</evidence>
<dbReference type="PROSITE" id="PS51193">
    <property type="entry name" value="HELICASE_ATP_BIND_2"/>
    <property type="match status" value="1"/>
</dbReference>
<dbReference type="InterPro" id="IPR014013">
    <property type="entry name" value="Helic_SF1/SF2_ATP-bd_DinG/Rad3"/>
</dbReference>
<evidence type="ECO:0000256" key="7">
    <source>
        <dbReference type="ARBA" id="ARBA00022840"/>
    </source>
</evidence>
<dbReference type="InterPro" id="IPR027417">
    <property type="entry name" value="P-loop_NTPase"/>
</dbReference>
<dbReference type="PANTHER" id="PTHR11472">
    <property type="entry name" value="DNA REPAIR DEAD HELICASE RAD3/XP-D SUBFAMILY MEMBER"/>
    <property type="match status" value="1"/>
</dbReference>
<dbReference type="Gene3D" id="3.40.50.300">
    <property type="entry name" value="P-loop containing nucleotide triphosphate hydrolases"/>
    <property type="match status" value="2"/>
</dbReference>
<comment type="caution">
    <text evidence="15">The sequence shown here is derived from an EMBL/GenBank/DDBJ whole genome shotgun (WGS) entry which is preliminary data.</text>
</comment>
<organism evidence="15 16">
    <name type="scientific">Simiduia curdlanivorans</name>
    <dbReference type="NCBI Taxonomy" id="1492769"/>
    <lineage>
        <taxon>Bacteria</taxon>
        <taxon>Pseudomonadati</taxon>
        <taxon>Pseudomonadota</taxon>
        <taxon>Gammaproteobacteria</taxon>
        <taxon>Cellvibrionales</taxon>
        <taxon>Cellvibrionaceae</taxon>
        <taxon>Simiduia</taxon>
    </lineage>
</organism>
<evidence type="ECO:0000256" key="9">
    <source>
        <dbReference type="ARBA" id="ARBA00023014"/>
    </source>
</evidence>
<dbReference type="SMART" id="SM00491">
    <property type="entry name" value="HELICc2"/>
    <property type="match status" value="1"/>
</dbReference>
<dbReference type="InterPro" id="IPR010614">
    <property type="entry name" value="RAD3-like_helicase_DEAD"/>
</dbReference>
<keyword evidence="16" id="KW-1185">Reference proteome</keyword>
<keyword evidence="3" id="KW-0547">Nucleotide-binding</keyword>